<reference evidence="3" key="1">
    <citation type="submission" date="2011-03" db="EMBL/GenBank/DDBJ databases">
        <authorList>
            <person name="Voget S."/>
            <person name="Streit W.R."/>
            <person name="Jaeger K.E."/>
            <person name="Daniel R."/>
        </authorList>
    </citation>
    <scope>NUCLEOTIDE SEQUENCE [LARGE SCALE GENOMIC DNA]</scope>
    <source>
        <strain evidence="3">PG1</strain>
    </source>
</reference>
<evidence type="ECO:0000256" key="1">
    <source>
        <dbReference type="SAM" id="Phobius"/>
    </source>
</evidence>
<name>A0A0B6S8R3_BURPL</name>
<evidence type="ECO:0000313" key="3">
    <source>
        <dbReference type="Proteomes" id="UP000031838"/>
    </source>
</evidence>
<keyword evidence="1" id="KW-0472">Membrane</keyword>
<dbReference type="HOGENOM" id="CLU_160695_1_0_4"/>
<keyword evidence="1" id="KW-0812">Transmembrane</keyword>
<dbReference type="AlphaFoldDB" id="A0A0B6S8R3"/>
<dbReference type="KEGG" id="bgp:BGL_2c27650"/>
<organism evidence="2 3">
    <name type="scientific">Burkholderia plantarii</name>
    <dbReference type="NCBI Taxonomy" id="41899"/>
    <lineage>
        <taxon>Bacteria</taxon>
        <taxon>Pseudomonadati</taxon>
        <taxon>Pseudomonadota</taxon>
        <taxon>Betaproteobacteria</taxon>
        <taxon>Burkholderiales</taxon>
        <taxon>Burkholderiaceae</taxon>
        <taxon>Burkholderia</taxon>
    </lineage>
</organism>
<gene>
    <name evidence="2" type="ORF">BGL_2c27650</name>
</gene>
<sequence length="128" mass="13260">MPARRRAGGSPFSFPLDTDSVQSTMPLFTLFLAGALLCNSVPHLVAGLQGKTFPTPFARPRGVGHSSAPVNFLWGAANLVLGLARLASHPVTLGANLDCLVLALGALTLGLYLAWHFGKLGAAAPQAD</sequence>
<reference evidence="2 3" key="2">
    <citation type="journal article" date="2016" name="Appl. Microbiol. Biotechnol.">
        <title>Mutations improving production and secretion of extracellular lipase by Burkholderia glumae PG1.</title>
        <authorList>
            <person name="Knapp A."/>
            <person name="Voget S."/>
            <person name="Gao R."/>
            <person name="Zaburannyi N."/>
            <person name="Krysciak D."/>
            <person name="Breuer M."/>
            <person name="Hauer B."/>
            <person name="Streit W.R."/>
            <person name="Muller R."/>
            <person name="Daniel R."/>
            <person name="Jaeger K.E."/>
        </authorList>
    </citation>
    <scope>NUCLEOTIDE SEQUENCE [LARGE SCALE GENOMIC DNA]</scope>
    <source>
        <strain evidence="2 3">PG1</strain>
    </source>
</reference>
<keyword evidence="3" id="KW-1185">Reference proteome</keyword>
<feature type="transmembrane region" description="Helical" evidence="1">
    <location>
        <begin position="71"/>
        <end position="87"/>
    </location>
</feature>
<protein>
    <submittedName>
        <fullName evidence="2">Uncharacterized protein</fullName>
    </submittedName>
</protein>
<dbReference type="EMBL" id="CP002581">
    <property type="protein sequence ID" value="AJK50819.1"/>
    <property type="molecule type" value="Genomic_DNA"/>
</dbReference>
<keyword evidence="1" id="KW-1133">Transmembrane helix</keyword>
<feature type="transmembrane region" description="Helical" evidence="1">
    <location>
        <begin position="99"/>
        <end position="118"/>
    </location>
</feature>
<proteinExistence type="predicted"/>
<dbReference type="Proteomes" id="UP000031838">
    <property type="component" value="Chromosome 2"/>
</dbReference>
<accession>A0A0B6S8R3</accession>
<evidence type="ECO:0000313" key="2">
    <source>
        <dbReference type="EMBL" id="AJK50819.1"/>
    </source>
</evidence>